<evidence type="ECO:0000313" key="3">
    <source>
        <dbReference type="Proteomes" id="UP001552299"/>
    </source>
</evidence>
<reference evidence="2 3" key="1">
    <citation type="journal article" date="2024" name="Plant Biotechnol. J.">
        <title>Dendrobium thyrsiflorum genome and its molecular insights into genes involved in important horticultural traits.</title>
        <authorList>
            <person name="Chen B."/>
            <person name="Wang J.Y."/>
            <person name="Zheng P.J."/>
            <person name="Li K.L."/>
            <person name="Liang Y.M."/>
            <person name="Chen X.F."/>
            <person name="Zhang C."/>
            <person name="Zhao X."/>
            <person name="He X."/>
            <person name="Zhang G.Q."/>
            <person name="Liu Z.J."/>
            <person name="Xu Q."/>
        </authorList>
    </citation>
    <scope>NUCLEOTIDE SEQUENCE [LARGE SCALE GENOMIC DNA]</scope>
    <source>
        <strain evidence="2">GZMU011</strain>
    </source>
</reference>
<organism evidence="2 3">
    <name type="scientific">Dendrobium thyrsiflorum</name>
    <name type="common">Pinecone-like raceme dendrobium</name>
    <name type="synonym">Orchid</name>
    <dbReference type="NCBI Taxonomy" id="117978"/>
    <lineage>
        <taxon>Eukaryota</taxon>
        <taxon>Viridiplantae</taxon>
        <taxon>Streptophyta</taxon>
        <taxon>Embryophyta</taxon>
        <taxon>Tracheophyta</taxon>
        <taxon>Spermatophyta</taxon>
        <taxon>Magnoliopsida</taxon>
        <taxon>Liliopsida</taxon>
        <taxon>Asparagales</taxon>
        <taxon>Orchidaceae</taxon>
        <taxon>Epidendroideae</taxon>
        <taxon>Malaxideae</taxon>
        <taxon>Dendrobiinae</taxon>
        <taxon>Dendrobium</taxon>
    </lineage>
</organism>
<evidence type="ECO:0000313" key="2">
    <source>
        <dbReference type="EMBL" id="KAL0914702.1"/>
    </source>
</evidence>
<dbReference type="AlphaFoldDB" id="A0ABD0UPE0"/>
<keyword evidence="1" id="KW-1133">Transmembrane helix</keyword>
<keyword evidence="1" id="KW-0472">Membrane</keyword>
<accession>A0ABD0UPE0</accession>
<keyword evidence="3" id="KW-1185">Reference proteome</keyword>
<feature type="transmembrane region" description="Helical" evidence="1">
    <location>
        <begin position="92"/>
        <end position="113"/>
    </location>
</feature>
<comment type="caution">
    <text evidence="2">The sequence shown here is derived from an EMBL/GenBank/DDBJ whole genome shotgun (WGS) entry which is preliminary data.</text>
</comment>
<sequence length="185" mass="20428">MALWPNGDILCLTLGNPYSYHSIDSFASSHWLILLKISPSSPRPHLLPEPLSPPFPLADASFPFPSFHDFPPLTQPPPLPPFSPLGLQYHSAWVILTWITVSTMMIKGVWMFYTRHFLTSPSEMTPPQMNTLTPGEPLVPCLPPSKLSESGYFSGDFDPRHPPSLGGIAIGGFPTSPPLRLISRE</sequence>
<proteinExistence type="predicted"/>
<dbReference type="Proteomes" id="UP001552299">
    <property type="component" value="Unassembled WGS sequence"/>
</dbReference>
<gene>
    <name evidence="2" type="ORF">M5K25_015072</name>
</gene>
<name>A0ABD0UPE0_DENTH</name>
<evidence type="ECO:0000256" key="1">
    <source>
        <dbReference type="SAM" id="Phobius"/>
    </source>
</evidence>
<keyword evidence="1" id="KW-0812">Transmembrane</keyword>
<protein>
    <submittedName>
        <fullName evidence="2">Uncharacterized protein</fullName>
    </submittedName>
</protein>
<dbReference type="EMBL" id="JANQDX010000012">
    <property type="protein sequence ID" value="KAL0914702.1"/>
    <property type="molecule type" value="Genomic_DNA"/>
</dbReference>